<keyword evidence="1" id="KW-1133">Transmembrane helix</keyword>
<dbReference type="Proteomes" id="UP000282087">
    <property type="component" value="Unassembled WGS sequence"/>
</dbReference>
<accession>A0A3M6VPR3</accession>
<keyword evidence="1" id="KW-0472">Membrane</keyword>
<comment type="caution">
    <text evidence="2">The sequence shown here is derived from an EMBL/GenBank/DDBJ whole genome shotgun (WGS) entry which is preliminary data.</text>
</comment>
<name>A0A3M6VPR3_9STRA</name>
<proteinExistence type="predicted"/>
<evidence type="ECO:0000313" key="3">
    <source>
        <dbReference type="Proteomes" id="UP000282087"/>
    </source>
</evidence>
<organism evidence="2 3">
    <name type="scientific">Peronospora effusa</name>
    <dbReference type="NCBI Taxonomy" id="542832"/>
    <lineage>
        <taxon>Eukaryota</taxon>
        <taxon>Sar</taxon>
        <taxon>Stramenopiles</taxon>
        <taxon>Oomycota</taxon>
        <taxon>Peronosporomycetes</taxon>
        <taxon>Peronosporales</taxon>
        <taxon>Peronosporaceae</taxon>
        <taxon>Peronospora</taxon>
    </lineage>
</organism>
<gene>
    <name evidence="2" type="ORF">DD238_002791</name>
</gene>
<dbReference type="AlphaFoldDB" id="A0A3M6VPR3"/>
<keyword evidence="3" id="KW-1185">Reference proteome</keyword>
<reference evidence="2 3" key="1">
    <citation type="submission" date="2018-06" db="EMBL/GenBank/DDBJ databases">
        <title>Comparative genomics of downy mildews reveals potential adaptations to biotrophy.</title>
        <authorList>
            <person name="Fletcher K."/>
            <person name="Klosterman S.J."/>
            <person name="Derevnina L."/>
            <person name="Martin F."/>
            <person name="Koike S."/>
            <person name="Reyes Chin-Wo S."/>
            <person name="Mou B."/>
            <person name="Michelmore R."/>
        </authorList>
    </citation>
    <scope>NUCLEOTIDE SEQUENCE [LARGE SCALE GENOMIC DNA]</scope>
    <source>
        <strain evidence="2 3">R14</strain>
    </source>
</reference>
<dbReference type="EMBL" id="QLLG01000047">
    <property type="protein sequence ID" value="RMX68915.1"/>
    <property type="molecule type" value="Genomic_DNA"/>
</dbReference>
<evidence type="ECO:0000313" key="2">
    <source>
        <dbReference type="EMBL" id="RMX68915.1"/>
    </source>
</evidence>
<evidence type="ECO:0000256" key="1">
    <source>
        <dbReference type="SAM" id="Phobius"/>
    </source>
</evidence>
<sequence length="85" mass="9203">MLFSTVTAIDVRNLTSSSSLPNSGLPIAAVVGIVAAVAVMVLVAMKVRRPYRPEDLELHEVVISPSQAGEQPLFTKKHYVYTAHI</sequence>
<keyword evidence="1" id="KW-0812">Transmembrane</keyword>
<feature type="transmembrane region" description="Helical" evidence="1">
    <location>
        <begin position="24"/>
        <end position="45"/>
    </location>
</feature>
<protein>
    <submittedName>
        <fullName evidence="2">Uncharacterized protein</fullName>
    </submittedName>
</protein>